<keyword evidence="2" id="KW-1185">Reference proteome</keyword>
<protein>
    <submittedName>
        <fullName evidence="1">Uncharacterized protein</fullName>
    </submittedName>
</protein>
<sequence length="522" mass="61077">MKKLFGFMFLICMNLNAQDNEFKVYDNGLIYSENAVVKLKYIVDSLNLKFKVCEFNKTFLSCAQAKSNFVRLEKKDILKAKKDLENNISYSEFKAKYPKAAFEENLVVLKSHYTNYENVESVDFSSLRLGKSGSEEITSTKKDIDAYKNNFKGKWFFEFHEKTEYSKESLRAFYFIEEFKTKPISEKYARLIQYSDCLVDTTAQIFYMDAKDSGVRYQDTLPTKATEFQEYIDKVLKRPSFSEEKFSLLYSFDQIDFEDNSKKKKKEDVVKRELIEKEYEAFHKKLEKWELLKLVRLDSLRRADTNFDRILNEALAESKITKSSDDAFEEYVGRYVSKEAELELKRNRRVIGGCSMDSSPRIHALNIAMLSAETIKWEIFLRSHLNIMNDRFDRVSDGSYAQKGRNTYIKEVEVLDINVLDLILGISLRIENPSKNHYYSSINRVGRALAESSNATLAEMIILDMIADNDLDDYNRVLMYYLFDNYNYSLTDENIKMLNKTKLQLAVSKMPDYISSRIVIGK</sequence>
<comment type="caution">
    <text evidence="1">The sequence shown here is derived from an EMBL/GenBank/DDBJ whole genome shotgun (WGS) entry which is preliminary data.</text>
</comment>
<evidence type="ECO:0000313" key="1">
    <source>
        <dbReference type="EMBL" id="MDR7210075.1"/>
    </source>
</evidence>
<accession>A0ABU1Y767</accession>
<organism evidence="1 2">
    <name type="scientific">Flavobacterium piscis</name>
    <dbReference type="NCBI Taxonomy" id="1114874"/>
    <lineage>
        <taxon>Bacteria</taxon>
        <taxon>Pseudomonadati</taxon>
        <taxon>Bacteroidota</taxon>
        <taxon>Flavobacteriia</taxon>
        <taxon>Flavobacteriales</taxon>
        <taxon>Flavobacteriaceae</taxon>
        <taxon>Flavobacterium</taxon>
    </lineage>
</organism>
<proteinExistence type="predicted"/>
<name>A0ABU1Y767_9FLAO</name>
<evidence type="ECO:0000313" key="2">
    <source>
        <dbReference type="Proteomes" id="UP001269081"/>
    </source>
</evidence>
<dbReference type="Proteomes" id="UP001269081">
    <property type="component" value="Unassembled WGS sequence"/>
</dbReference>
<dbReference type="RefSeq" id="WP_310280781.1">
    <property type="nucleotide sequence ID" value="NZ_JAVDWQ010000005.1"/>
</dbReference>
<gene>
    <name evidence="1" type="ORF">J2W48_002014</name>
</gene>
<reference evidence="1 2" key="1">
    <citation type="submission" date="2023-07" db="EMBL/GenBank/DDBJ databases">
        <title>Sorghum-associated microbial communities from plants grown in Nebraska, USA.</title>
        <authorList>
            <person name="Schachtman D."/>
        </authorList>
    </citation>
    <scope>NUCLEOTIDE SEQUENCE [LARGE SCALE GENOMIC DNA]</scope>
    <source>
        <strain evidence="1 2">4129</strain>
    </source>
</reference>
<dbReference type="EMBL" id="JAVDWQ010000005">
    <property type="protein sequence ID" value="MDR7210075.1"/>
    <property type="molecule type" value="Genomic_DNA"/>
</dbReference>